<sequence length="144" mass="16113">MRALLLPLLAISLSACAGKLPAPDPQRAWIEVHPEPSDTLMANRLDGKRWNDGRYFQVDPGTHELEVRYQFEIGGGAGGMGGMGMNAEPSLLTCYLEIRYDGFSAGQRYRLEARNAANQPMAWLYDEQRKVLARNEIMPRCGPF</sequence>
<keyword evidence="1" id="KW-0732">Signal</keyword>
<evidence type="ECO:0000313" key="3">
    <source>
        <dbReference type="Proteomes" id="UP000265560"/>
    </source>
</evidence>
<accession>A0A385YWH5</accession>
<feature type="chain" id="PRO_5017273029" description="Lipoprotein" evidence="1">
    <location>
        <begin position="18"/>
        <end position="144"/>
    </location>
</feature>
<dbReference type="Proteomes" id="UP000265560">
    <property type="component" value="Chromosome"/>
</dbReference>
<dbReference type="RefSeq" id="WP_119891529.1">
    <property type="nucleotide sequence ID" value="NZ_CP032419.1"/>
</dbReference>
<evidence type="ECO:0000313" key="2">
    <source>
        <dbReference type="EMBL" id="AYC30894.1"/>
    </source>
</evidence>
<proteinExistence type="predicted"/>
<feature type="signal peptide" evidence="1">
    <location>
        <begin position="1"/>
        <end position="17"/>
    </location>
</feature>
<keyword evidence="3" id="KW-1185">Reference proteome</keyword>
<reference evidence="3" key="1">
    <citation type="submission" date="2018-09" db="EMBL/GenBank/DDBJ databases">
        <authorList>
            <person name="Zhu H."/>
        </authorList>
    </citation>
    <scope>NUCLEOTIDE SEQUENCE [LARGE SCALE GENOMIC DNA]</scope>
    <source>
        <strain evidence="3">K2W31S-8</strain>
    </source>
</reference>
<evidence type="ECO:0008006" key="4">
    <source>
        <dbReference type="Google" id="ProtNLM"/>
    </source>
</evidence>
<dbReference type="EMBL" id="CP032419">
    <property type="protein sequence ID" value="AYC30894.1"/>
    <property type="molecule type" value="Genomic_DNA"/>
</dbReference>
<name>A0A385YWH5_9PSED</name>
<gene>
    <name evidence="2" type="ORF">D3880_00165</name>
</gene>
<organism evidence="2 3">
    <name type="scientific">Pseudomonas cavernae</name>
    <dbReference type="NCBI Taxonomy" id="2320867"/>
    <lineage>
        <taxon>Bacteria</taxon>
        <taxon>Pseudomonadati</taxon>
        <taxon>Pseudomonadota</taxon>
        <taxon>Gammaproteobacteria</taxon>
        <taxon>Pseudomonadales</taxon>
        <taxon>Pseudomonadaceae</taxon>
        <taxon>Pseudomonas</taxon>
    </lineage>
</organism>
<protein>
    <recommendedName>
        <fullName evidence="4">Lipoprotein</fullName>
    </recommendedName>
</protein>
<dbReference type="KEGG" id="pcav:D3880_00165"/>
<dbReference type="OrthoDB" id="6997359at2"/>
<evidence type="ECO:0000256" key="1">
    <source>
        <dbReference type="SAM" id="SignalP"/>
    </source>
</evidence>
<dbReference type="AlphaFoldDB" id="A0A385YWH5"/>
<dbReference type="PROSITE" id="PS51257">
    <property type="entry name" value="PROKAR_LIPOPROTEIN"/>
    <property type="match status" value="1"/>
</dbReference>